<dbReference type="Pfam" id="PF02826">
    <property type="entry name" value="2-Hacid_dh_C"/>
    <property type="match status" value="1"/>
</dbReference>
<dbReference type="EMBL" id="BMAR01000058">
    <property type="protein sequence ID" value="GFR52097.1"/>
    <property type="molecule type" value="Genomic_DNA"/>
</dbReference>
<evidence type="ECO:0000313" key="7">
    <source>
        <dbReference type="Proteomes" id="UP001054857"/>
    </source>
</evidence>
<dbReference type="Proteomes" id="UP001054857">
    <property type="component" value="Unassembled WGS sequence"/>
</dbReference>
<reference evidence="6 7" key="1">
    <citation type="journal article" date="2021" name="Sci. Rep.">
        <title>Genome sequencing of the multicellular alga Astrephomene provides insights into convergent evolution of germ-soma differentiation.</title>
        <authorList>
            <person name="Yamashita S."/>
            <person name="Yamamoto K."/>
            <person name="Matsuzaki R."/>
            <person name="Suzuki S."/>
            <person name="Yamaguchi H."/>
            <person name="Hirooka S."/>
            <person name="Minakuchi Y."/>
            <person name="Miyagishima S."/>
            <person name="Kawachi M."/>
            <person name="Toyoda A."/>
            <person name="Nozaki H."/>
        </authorList>
    </citation>
    <scope>NUCLEOTIDE SEQUENCE [LARGE SCALE GENOMIC DNA]</scope>
    <source>
        <strain evidence="6 7">NIES-4017</strain>
    </source>
</reference>
<dbReference type="GO" id="GO:0030267">
    <property type="term" value="F:glyoxylate reductase (NADPH) activity"/>
    <property type="evidence" value="ECO:0007669"/>
    <property type="project" value="TreeGrafter"/>
</dbReference>
<evidence type="ECO:0000259" key="4">
    <source>
        <dbReference type="Pfam" id="PF00389"/>
    </source>
</evidence>
<dbReference type="AlphaFoldDB" id="A0AAD3E3D8"/>
<dbReference type="GO" id="GO:0008465">
    <property type="term" value="F:hydroxypyruvate reductase (NADH) activity"/>
    <property type="evidence" value="ECO:0007669"/>
    <property type="project" value="TreeGrafter"/>
</dbReference>
<evidence type="ECO:0000256" key="3">
    <source>
        <dbReference type="RuleBase" id="RU003719"/>
    </source>
</evidence>
<keyword evidence="7" id="KW-1185">Reference proteome</keyword>
<dbReference type="SUPFAM" id="SSF52283">
    <property type="entry name" value="Formate/glycerate dehydrogenase catalytic domain-like"/>
    <property type="match status" value="1"/>
</dbReference>
<dbReference type="Gene3D" id="3.40.50.720">
    <property type="entry name" value="NAD(P)-binding Rossmann-like Domain"/>
    <property type="match status" value="2"/>
</dbReference>
<evidence type="ECO:0000256" key="1">
    <source>
        <dbReference type="ARBA" id="ARBA00005854"/>
    </source>
</evidence>
<evidence type="ECO:0000259" key="5">
    <source>
        <dbReference type="Pfam" id="PF02826"/>
    </source>
</evidence>
<comment type="similarity">
    <text evidence="1 3">Belongs to the D-isomer specific 2-hydroxyacid dehydrogenase family.</text>
</comment>
<dbReference type="SUPFAM" id="SSF51735">
    <property type="entry name" value="NAD(P)-binding Rossmann-fold domains"/>
    <property type="match status" value="1"/>
</dbReference>
<protein>
    <recommendedName>
        <fullName evidence="8">Glycerate dehydrogenase</fullName>
    </recommendedName>
</protein>
<organism evidence="6 7">
    <name type="scientific">Astrephomene gubernaculifera</name>
    <dbReference type="NCBI Taxonomy" id="47775"/>
    <lineage>
        <taxon>Eukaryota</taxon>
        <taxon>Viridiplantae</taxon>
        <taxon>Chlorophyta</taxon>
        <taxon>core chlorophytes</taxon>
        <taxon>Chlorophyceae</taxon>
        <taxon>CS clade</taxon>
        <taxon>Chlamydomonadales</taxon>
        <taxon>Astrephomenaceae</taxon>
        <taxon>Astrephomene</taxon>
    </lineage>
</organism>
<accession>A0AAD3E3D8</accession>
<sequence>MFARVLAAVTGAGKQCEPRLSNGVRVFSNLRDVNGIPIEVHNDSGSKRVVVTKSLPGDRWLQFLVNAGCRVEVCKHEDIILNNSTIKKLIGSHCDGVIGQLTEDWSSELFGALHAAGGRAYSNYAVGYNNVRVEEATKREIPVGNTPGVLTETTAELAAALTLAAARRVVEADGFMRAGSYRGWLPNLFVGSLLQNKTVGIIGAGRIGAAYARMMVEGHKMNLLYYDPYPNRQLEEYVRRYGELLQQSGEAPVWCRRADSMEEVLQQADVVSLHCNLDASTRHLINAHRLALMKPNAVLVNAARGPCIDEAALVEHLKANPDFRCGLDVFEHEPAMAPGLADCPNAVIVPHIASASLWTRNGMATLAAANVAGVLSGHPVWNKPDVLPFVEGPLEQAPAAAPSIVNAKELGLRLLA</sequence>
<dbReference type="InterPro" id="IPR036291">
    <property type="entry name" value="NAD(P)-bd_dom_sf"/>
</dbReference>
<keyword evidence="2 3" id="KW-0560">Oxidoreductase</keyword>
<dbReference type="PANTHER" id="PTHR10996">
    <property type="entry name" value="2-HYDROXYACID DEHYDROGENASE-RELATED"/>
    <property type="match status" value="1"/>
</dbReference>
<evidence type="ECO:0008006" key="8">
    <source>
        <dbReference type="Google" id="ProtNLM"/>
    </source>
</evidence>
<dbReference type="Pfam" id="PF00389">
    <property type="entry name" value="2-Hacid_dh"/>
    <property type="match status" value="1"/>
</dbReference>
<feature type="domain" description="D-isomer specific 2-hydroxyacid dehydrogenase catalytic" evidence="4">
    <location>
        <begin position="49"/>
        <end position="380"/>
    </location>
</feature>
<evidence type="ECO:0000313" key="6">
    <source>
        <dbReference type="EMBL" id="GFR52097.1"/>
    </source>
</evidence>
<comment type="caution">
    <text evidence="6">The sequence shown here is derived from an EMBL/GenBank/DDBJ whole genome shotgun (WGS) entry which is preliminary data.</text>
</comment>
<evidence type="ECO:0000256" key="2">
    <source>
        <dbReference type="ARBA" id="ARBA00023002"/>
    </source>
</evidence>
<dbReference type="PANTHER" id="PTHR10996:SF257">
    <property type="entry name" value="GLYOXYLATE REDUCTASE 1"/>
    <property type="match status" value="1"/>
</dbReference>
<dbReference type="InterPro" id="IPR006140">
    <property type="entry name" value="D-isomer_DH_NAD-bd"/>
</dbReference>
<dbReference type="InterPro" id="IPR029752">
    <property type="entry name" value="D-isomer_DH_CS1"/>
</dbReference>
<dbReference type="GO" id="GO:0051287">
    <property type="term" value="F:NAD binding"/>
    <property type="evidence" value="ECO:0007669"/>
    <property type="project" value="InterPro"/>
</dbReference>
<gene>
    <name evidence="6" type="ORF">Agub_g14610</name>
</gene>
<name>A0AAD3E3D8_9CHLO</name>
<dbReference type="InterPro" id="IPR050223">
    <property type="entry name" value="D-isomer_2-hydroxyacid_DH"/>
</dbReference>
<dbReference type="InterPro" id="IPR006139">
    <property type="entry name" value="D-isomer_2_OHA_DH_cat_dom"/>
</dbReference>
<dbReference type="PROSITE" id="PS00065">
    <property type="entry name" value="D_2_HYDROXYACID_DH_1"/>
    <property type="match status" value="1"/>
</dbReference>
<feature type="domain" description="D-isomer specific 2-hydroxyacid dehydrogenase NAD-binding" evidence="5">
    <location>
        <begin position="160"/>
        <end position="353"/>
    </location>
</feature>
<proteinExistence type="inferred from homology"/>
<dbReference type="CDD" id="cd05301">
    <property type="entry name" value="GDH"/>
    <property type="match status" value="1"/>
</dbReference>
<dbReference type="GO" id="GO:0005829">
    <property type="term" value="C:cytosol"/>
    <property type="evidence" value="ECO:0007669"/>
    <property type="project" value="TreeGrafter"/>
</dbReference>